<accession>A0A1G7KU03</accession>
<keyword evidence="1" id="KW-0269">Exonuclease</keyword>
<organism evidence="1 2">
    <name type="scientific">Thermus arciformis</name>
    <dbReference type="NCBI Taxonomy" id="482827"/>
    <lineage>
        <taxon>Bacteria</taxon>
        <taxon>Thermotogati</taxon>
        <taxon>Deinococcota</taxon>
        <taxon>Deinococci</taxon>
        <taxon>Thermales</taxon>
        <taxon>Thermaceae</taxon>
        <taxon>Thermus</taxon>
    </lineage>
</organism>
<keyword evidence="1" id="KW-0378">Hydrolase</keyword>
<evidence type="ECO:0000313" key="1">
    <source>
        <dbReference type="EMBL" id="SDF40410.1"/>
    </source>
</evidence>
<keyword evidence="1" id="KW-0540">Nuclease</keyword>
<protein>
    <submittedName>
        <fullName evidence="1">Mitochondrial genome maintenance exonuclease 1</fullName>
    </submittedName>
</protein>
<name>A0A1G7KU03_9DEIN</name>
<gene>
    <name evidence="1" type="ORF">SAMN04488243_1501</name>
</gene>
<sequence>FVLALREGLSLQEVPLEEAAQAFLGLLAVHRFLKVLEATP</sequence>
<keyword evidence="2" id="KW-1185">Reference proteome</keyword>
<dbReference type="Proteomes" id="UP000199446">
    <property type="component" value="Unassembled WGS sequence"/>
</dbReference>
<evidence type="ECO:0000313" key="2">
    <source>
        <dbReference type="Proteomes" id="UP000199446"/>
    </source>
</evidence>
<feature type="non-terminal residue" evidence="1">
    <location>
        <position position="1"/>
    </location>
</feature>
<reference evidence="2" key="1">
    <citation type="submission" date="2016-10" db="EMBL/GenBank/DDBJ databases">
        <authorList>
            <person name="Varghese N."/>
            <person name="Submissions S."/>
        </authorList>
    </citation>
    <scope>NUCLEOTIDE SEQUENCE [LARGE SCALE GENOMIC DNA]</scope>
    <source>
        <strain evidence="2">CGMCC 1.6992</strain>
    </source>
</reference>
<dbReference type="GO" id="GO:0004527">
    <property type="term" value="F:exonuclease activity"/>
    <property type="evidence" value="ECO:0007669"/>
    <property type="project" value="UniProtKB-KW"/>
</dbReference>
<dbReference type="EMBL" id="FNBC01000050">
    <property type="protein sequence ID" value="SDF40410.1"/>
    <property type="molecule type" value="Genomic_DNA"/>
</dbReference>
<dbReference type="AlphaFoldDB" id="A0A1G7KU03"/>
<proteinExistence type="predicted"/>